<dbReference type="AlphaFoldDB" id="A0A8X7WK94"/>
<dbReference type="EMBL" id="JAAMPC010000001">
    <property type="protein sequence ID" value="KAG2331786.1"/>
    <property type="molecule type" value="Genomic_DNA"/>
</dbReference>
<sequence length="69" mass="7373">MAKEVSGSRTSSLSARPPPAAPPASGSSARPDLKLVSIYELGSIQVPQTLITQEELLDMRQDTAKDFKC</sequence>
<evidence type="ECO:0000313" key="2">
    <source>
        <dbReference type="EMBL" id="KAG2331786.1"/>
    </source>
</evidence>
<evidence type="ECO:0000313" key="3">
    <source>
        <dbReference type="Proteomes" id="UP000886595"/>
    </source>
</evidence>
<organism evidence="2 3">
    <name type="scientific">Brassica carinata</name>
    <name type="common">Ethiopian mustard</name>
    <name type="synonym">Abyssinian cabbage</name>
    <dbReference type="NCBI Taxonomy" id="52824"/>
    <lineage>
        <taxon>Eukaryota</taxon>
        <taxon>Viridiplantae</taxon>
        <taxon>Streptophyta</taxon>
        <taxon>Embryophyta</taxon>
        <taxon>Tracheophyta</taxon>
        <taxon>Spermatophyta</taxon>
        <taxon>Magnoliopsida</taxon>
        <taxon>eudicotyledons</taxon>
        <taxon>Gunneridae</taxon>
        <taxon>Pentapetalae</taxon>
        <taxon>rosids</taxon>
        <taxon>malvids</taxon>
        <taxon>Brassicales</taxon>
        <taxon>Brassicaceae</taxon>
        <taxon>Brassiceae</taxon>
        <taxon>Brassica</taxon>
    </lineage>
</organism>
<protein>
    <submittedName>
        <fullName evidence="2">Uncharacterized protein</fullName>
    </submittedName>
</protein>
<feature type="region of interest" description="Disordered" evidence="1">
    <location>
        <begin position="1"/>
        <end position="30"/>
    </location>
</feature>
<comment type="caution">
    <text evidence="2">The sequence shown here is derived from an EMBL/GenBank/DDBJ whole genome shotgun (WGS) entry which is preliminary data.</text>
</comment>
<name>A0A8X7WK94_BRACI</name>
<reference evidence="2 3" key="1">
    <citation type="submission" date="2020-02" db="EMBL/GenBank/DDBJ databases">
        <authorList>
            <person name="Ma Q."/>
            <person name="Huang Y."/>
            <person name="Song X."/>
            <person name="Pei D."/>
        </authorList>
    </citation>
    <scope>NUCLEOTIDE SEQUENCE [LARGE SCALE GENOMIC DNA]</scope>
    <source>
        <strain evidence="2">Sxm20200214</strain>
        <tissue evidence="2">Leaf</tissue>
    </source>
</reference>
<gene>
    <name evidence="2" type="ORF">Bca52824_002966</name>
</gene>
<evidence type="ECO:0000256" key="1">
    <source>
        <dbReference type="SAM" id="MobiDB-lite"/>
    </source>
</evidence>
<accession>A0A8X7WK94</accession>
<proteinExistence type="predicted"/>
<dbReference type="Proteomes" id="UP000886595">
    <property type="component" value="Unassembled WGS sequence"/>
</dbReference>
<keyword evidence="3" id="KW-1185">Reference proteome</keyword>